<proteinExistence type="predicted"/>
<evidence type="ECO:0000313" key="2">
    <source>
        <dbReference type="EMBL" id="EUA08665.1"/>
    </source>
</evidence>
<evidence type="ECO:0000256" key="1">
    <source>
        <dbReference type="SAM" id="MobiDB-lite"/>
    </source>
</evidence>
<feature type="region of interest" description="Disordered" evidence="1">
    <location>
        <begin position="57"/>
        <end position="95"/>
    </location>
</feature>
<sequence length="164" mass="17522">MGYAAAASTIDLRQLVPGALIPKDRFWLHTPKVWLFDVAMLAGLSVCYAGLSGGKSGCTGRDRVTSSTTPNTRPLTSSPTPTPIRRASCGQSTSTRCGRGGFIWRGPPPAGPSSTTSNPGCCRRLACAPTFFTSTRPRTRPRLLSGRRRVHARSDGVALRRPLP</sequence>
<dbReference type="AlphaFoldDB" id="X7YQI6"/>
<gene>
    <name evidence="2" type="ORF">I553_9721</name>
</gene>
<comment type="caution">
    <text evidence="2">The sequence shown here is derived from an EMBL/GenBank/DDBJ whole genome shotgun (WGS) entry which is preliminary data.</text>
</comment>
<name>X7YQI6_MYCXE</name>
<dbReference type="PATRIC" id="fig|1299334.3.peg.9212"/>
<feature type="compositionally biased region" description="Low complexity" evidence="1">
    <location>
        <begin position="65"/>
        <end position="79"/>
    </location>
</feature>
<reference evidence="2" key="1">
    <citation type="submission" date="2014-01" db="EMBL/GenBank/DDBJ databases">
        <authorList>
            <person name="Brown-Elliot B."/>
            <person name="Wallace R."/>
            <person name="Lenaerts A."/>
            <person name="Ordway D."/>
            <person name="DeGroote M.A."/>
            <person name="Parker T."/>
            <person name="Sizemore C."/>
            <person name="Tallon L.J."/>
            <person name="Sadzewicz L.K."/>
            <person name="Sengamalay N."/>
            <person name="Fraser C.M."/>
            <person name="Hine E."/>
            <person name="Shefchek K.A."/>
            <person name="Das S.P."/>
            <person name="Tettelin H."/>
        </authorList>
    </citation>
    <scope>NUCLEOTIDE SEQUENCE [LARGE SCALE GENOMIC DNA]</scope>
    <source>
        <strain evidence="2">4042</strain>
    </source>
</reference>
<protein>
    <submittedName>
        <fullName evidence="2">Uncharacterized protein</fullName>
    </submittedName>
</protein>
<organism evidence="2">
    <name type="scientific">Mycobacterium xenopi 4042</name>
    <dbReference type="NCBI Taxonomy" id="1299334"/>
    <lineage>
        <taxon>Bacteria</taxon>
        <taxon>Bacillati</taxon>
        <taxon>Actinomycetota</taxon>
        <taxon>Actinomycetes</taxon>
        <taxon>Mycobacteriales</taxon>
        <taxon>Mycobacteriaceae</taxon>
        <taxon>Mycobacterium</taxon>
    </lineage>
</organism>
<dbReference type="EMBL" id="JAOB01000090">
    <property type="protein sequence ID" value="EUA08665.1"/>
    <property type="molecule type" value="Genomic_DNA"/>
</dbReference>
<accession>X7YQI6</accession>